<evidence type="ECO:0000256" key="2">
    <source>
        <dbReference type="ARBA" id="ARBA00023015"/>
    </source>
</evidence>
<dbReference type="AlphaFoldDB" id="A0AAU9IYG3"/>
<evidence type="ECO:0000313" key="7">
    <source>
        <dbReference type="Proteomes" id="UP001162131"/>
    </source>
</evidence>
<dbReference type="EMBL" id="CAJZBQ010000021">
    <property type="protein sequence ID" value="CAG9319040.1"/>
    <property type="molecule type" value="Genomic_DNA"/>
</dbReference>
<evidence type="ECO:0000256" key="4">
    <source>
        <dbReference type="ARBA" id="ARBA00023242"/>
    </source>
</evidence>
<proteinExistence type="predicted"/>
<keyword evidence="2" id="KW-0805">Transcription regulation</keyword>
<feature type="domain" description="Zinc-finger" evidence="5">
    <location>
        <begin position="81"/>
        <end position="146"/>
    </location>
</feature>
<dbReference type="Proteomes" id="UP001162131">
    <property type="component" value="Unassembled WGS sequence"/>
</dbReference>
<dbReference type="GO" id="GO:0005634">
    <property type="term" value="C:nucleus"/>
    <property type="evidence" value="ECO:0007669"/>
    <property type="project" value="UniProtKB-SubCell"/>
</dbReference>
<reference evidence="6" key="1">
    <citation type="submission" date="2021-09" db="EMBL/GenBank/DDBJ databases">
        <authorList>
            <consortium name="AG Swart"/>
            <person name="Singh M."/>
            <person name="Singh A."/>
            <person name="Seah K."/>
            <person name="Emmerich C."/>
        </authorList>
    </citation>
    <scope>NUCLEOTIDE SEQUENCE</scope>
    <source>
        <strain evidence="6">ATCC30299</strain>
    </source>
</reference>
<evidence type="ECO:0000256" key="3">
    <source>
        <dbReference type="ARBA" id="ARBA00023163"/>
    </source>
</evidence>
<dbReference type="Pfam" id="PF10497">
    <property type="entry name" value="zf-4CXXC_R1"/>
    <property type="match status" value="1"/>
</dbReference>
<evidence type="ECO:0000313" key="6">
    <source>
        <dbReference type="EMBL" id="CAG9319040.1"/>
    </source>
</evidence>
<keyword evidence="3" id="KW-0804">Transcription</keyword>
<keyword evidence="4" id="KW-0539">Nucleus</keyword>
<protein>
    <recommendedName>
        <fullName evidence="5">Zinc-finger domain-containing protein</fullName>
    </recommendedName>
</protein>
<comment type="subcellular location">
    <subcellularLocation>
        <location evidence="1">Nucleus</location>
    </subcellularLocation>
</comment>
<accession>A0AAU9IYG3</accession>
<comment type="caution">
    <text evidence="6">The sequence shown here is derived from an EMBL/GenBank/DDBJ whole genome shotgun (WGS) entry which is preliminary data.</text>
</comment>
<dbReference type="InterPro" id="IPR018866">
    <property type="entry name" value="Znf-4CXXC_R1"/>
</dbReference>
<organism evidence="6 7">
    <name type="scientific">Blepharisma stoltei</name>
    <dbReference type="NCBI Taxonomy" id="1481888"/>
    <lineage>
        <taxon>Eukaryota</taxon>
        <taxon>Sar</taxon>
        <taxon>Alveolata</taxon>
        <taxon>Ciliophora</taxon>
        <taxon>Postciliodesmatophora</taxon>
        <taxon>Heterotrichea</taxon>
        <taxon>Heterotrichida</taxon>
        <taxon>Blepharismidae</taxon>
        <taxon>Blepharisma</taxon>
    </lineage>
</organism>
<keyword evidence="7" id="KW-1185">Reference proteome</keyword>
<name>A0AAU9IYG3_9CILI</name>
<sequence>MEKCKECGGKGKHLMKCLSCNLFFHPKCCHYVRFYWRGGFCLDPKCQEVKETTQPFPEKPSKPKVDYKSASESSVDLEEFEAVTCHRCGEPKSHSSVKTCHNPECNKSFCNSCIIRRYKMHYRDIPKDWRCFVCQKICSCSECRNSFSEKKRNDQRANRRQIDESCHVCRKKSRLYQMQKCLCCERSYCAQCIQKEDVNLSRCDVCLEKCKCHQCAEMAFKEDIEKLVRGPDLRELYPFDVENIYQVNGFWVRDILM</sequence>
<evidence type="ECO:0000256" key="1">
    <source>
        <dbReference type="ARBA" id="ARBA00004123"/>
    </source>
</evidence>
<evidence type="ECO:0000259" key="5">
    <source>
        <dbReference type="Pfam" id="PF10497"/>
    </source>
</evidence>
<gene>
    <name evidence="6" type="ORF">BSTOLATCC_MIC22391</name>
</gene>